<evidence type="ECO:0000256" key="4">
    <source>
        <dbReference type="ARBA" id="ARBA00022692"/>
    </source>
</evidence>
<feature type="transmembrane region" description="Helical" evidence="7">
    <location>
        <begin position="118"/>
        <end position="138"/>
    </location>
</feature>
<dbReference type="GO" id="GO:0016020">
    <property type="term" value="C:membrane"/>
    <property type="evidence" value="ECO:0007669"/>
    <property type="project" value="UniProtKB-SubCell"/>
</dbReference>
<feature type="transmembrane region" description="Helical" evidence="7">
    <location>
        <begin position="188"/>
        <end position="209"/>
    </location>
</feature>
<gene>
    <name evidence="8" type="ORF">BQ4739_LOCUS1833</name>
</gene>
<comment type="similarity">
    <text evidence="7">Belongs to the inorganic phosphate transporter (PiT) (TC 2.A.20) family.</text>
</comment>
<dbReference type="GO" id="GO:0035435">
    <property type="term" value="P:phosphate ion transmembrane transport"/>
    <property type="evidence" value="ECO:0007669"/>
    <property type="project" value="TreeGrafter"/>
</dbReference>
<dbReference type="AlphaFoldDB" id="A0A383V6U9"/>
<evidence type="ECO:0000313" key="8">
    <source>
        <dbReference type="EMBL" id="SZX61328.1"/>
    </source>
</evidence>
<evidence type="ECO:0000256" key="5">
    <source>
        <dbReference type="ARBA" id="ARBA00022989"/>
    </source>
</evidence>
<sequence>MAWTEYTWMIVIHGIVAWLDAYGIGANDVANSFGTSVGSKTLKLWSAVVIAGIFEFLGAMTLGGQVTRTIAGGIARPQTFAKFPALFMYGMLTAETAAMIWILLATYWELPVSTTHSIIGGIIGFAMAFGGAGAVSWYAPRPDFPYVRGIVPIVVSWFLSPLLAALITLVFFLIIRTFVLRRQNSTKIAFWVLPFLIFFTIFVSLLFVLTKGVSAVVKIKTEKAAWLAAVSGVGAAVIGTAALWPLMKRMVAKYDRQHGGSKDASDIVIDAGGKFKDVEEDEFQKKVDNMLAAKEVDPNDKSIGAYFTRFRNAALSGLTHDIHADVEGNDKIQEMHDDAEKFDPRTEEVFKVLQVISACAMAFSHGANDVANAIGSFAAALMVYKTFKVPTSDSDTELWILALGGSGIVVGLATYGYNIMRVLGVKCTHITPSRGFCMELATSFVIAVGSSFGLPLSTTHTITGATAGGGVAEGRWKALNWLLYAKMFAGWVFTLIITAAISAVIFLLGTHTPSKIDQAQLRNYQESMLQQGNQTLAFLAEENNNLKPMNMPLMDSIVELGTQNSDLLESKLWLPAENVTSNFDSVQSLLMNFTTFAVPK</sequence>
<feature type="transmembrane region" description="Helical" evidence="7">
    <location>
        <begin position="86"/>
        <end position="106"/>
    </location>
</feature>
<feature type="transmembrane region" description="Helical" evidence="7">
    <location>
        <begin position="44"/>
        <end position="66"/>
    </location>
</feature>
<dbReference type="PANTHER" id="PTHR11101">
    <property type="entry name" value="PHOSPHATE TRANSPORTER"/>
    <property type="match status" value="1"/>
</dbReference>
<feature type="transmembrane region" description="Helical" evidence="7">
    <location>
        <begin position="150"/>
        <end position="176"/>
    </location>
</feature>
<keyword evidence="3 7" id="KW-0592">Phosphate transport</keyword>
<keyword evidence="4 7" id="KW-0812">Transmembrane</keyword>
<dbReference type="InterPro" id="IPR001204">
    <property type="entry name" value="Phos_transporter"/>
</dbReference>
<feature type="transmembrane region" description="Helical" evidence="7">
    <location>
        <begin position="488"/>
        <end position="508"/>
    </location>
</feature>
<dbReference type="GO" id="GO:0005315">
    <property type="term" value="F:phosphate transmembrane transporter activity"/>
    <property type="evidence" value="ECO:0007669"/>
    <property type="project" value="InterPro"/>
</dbReference>
<feature type="transmembrane region" description="Helical" evidence="7">
    <location>
        <begin position="370"/>
        <end position="387"/>
    </location>
</feature>
<protein>
    <recommendedName>
        <fullName evidence="7">Phosphate transporter</fullName>
    </recommendedName>
</protein>
<feature type="transmembrane region" description="Helical" evidence="7">
    <location>
        <begin position="399"/>
        <end position="423"/>
    </location>
</feature>
<evidence type="ECO:0000313" key="9">
    <source>
        <dbReference type="Proteomes" id="UP000256970"/>
    </source>
</evidence>
<organism evidence="8 9">
    <name type="scientific">Tetradesmus obliquus</name>
    <name type="common">Green alga</name>
    <name type="synonym">Acutodesmus obliquus</name>
    <dbReference type="NCBI Taxonomy" id="3088"/>
    <lineage>
        <taxon>Eukaryota</taxon>
        <taxon>Viridiplantae</taxon>
        <taxon>Chlorophyta</taxon>
        <taxon>core chlorophytes</taxon>
        <taxon>Chlorophyceae</taxon>
        <taxon>CS clade</taxon>
        <taxon>Sphaeropleales</taxon>
        <taxon>Scenedesmaceae</taxon>
        <taxon>Tetradesmus</taxon>
    </lineage>
</organism>
<comment type="function">
    <text evidence="7">Sodium-phosphate symporter.</text>
</comment>
<dbReference type="Pfam" id="PF01384">
    <property type="entry name" value="PHO4"/>
    <property type="match status" value="1"/>
</dbReference>
<comment type="subcellular location">
    <subcellularLocation>
        <location evidence="1 7">Membrane</location>
        <topology evidence="1 7">Multi-pass membrane protein</topology>
    </subcellularLocation>
</comment>
<keyword evidence="2 7" id="KW-0813">Transport</keyword>
<accession>A0A383V6U9</accession>
<evidence type="ECO:0000256" key="3">
    <source>
        <dbReference type="ARBA" id="ARBA00022592"/>
    </source>
</evidence>
<keyword evidence="5 7" id="KW-1133">Transmembrane helix</keyword>
<dbReference type="Proteomes" id="UP000256970">
    <property type="component" value="Unassembled WGS sequence"/>
</dbReference>
<keyword evidence="9" id="KW-1185">Reference proteome</keyword>
<proteinExistence type="inferred from homology"/>
<keyword evidence="6 7" id="KW-0472">Membrane</keyword>
<feature type="transmembrane region" description="Helical" evidence="7">
    <location>
        <begin position="224"/>
        <end position="246"/>
    </location>
</feature>
<evidence type="ECO:0000256" key="1">
    <source>
        <dbReference type="ARBA" id="ARBA00004141"/>
    </source>
</evidence>
<reference evidence="8 9" key="1">
    <citation type="submission" date="2016-10" db="EMBL/GenBank/DDBJ databases">
        <authorList>
            <person name="Cai Z."/>
        </authorList>
    </citation>
    <scope>NUCLEOTIDE SEQUENCE [LARGE SCALE GENOMIC DNA]</scope>
</reference>
<evidence type="ECO:0000256" key="7">
    <source>
        <dbReference type="RuleBase" id="RU363058"/>
    </source>
</evidence>
<name>A0A383V6U9_TETOB</name>
<evidence type="ECO:0000256" key="2">
    <source>
        <dbReference type="ARBA" id="ARBA00022448"/>
    </source>
</evidence>
<feature type="transmembrane region" description="Helical" evidence="7">
    <location>
        <begin position="435"/>
        <end position="454"/>
    </location>
</feature>
<dbReference type="EMBL" id="FNXT01000136">
    <property type="protein sequence ID" value="SZX61328.1"/>
    <property type="molecule type" value="Genomic_DNA"/>
</dbReference>
<evidence type="ECO:0000256" key="6">
    <source>
        <dbReference type="ARBA" id="ARBA00023136"/>
    </source>
</evidence>
<dbReference type="PANTHER" id="PTHR11101:SF96">
    <property type="entry name" value="PHOSPHATE TRANSPORTER"/>
    <property type="match status" value="1"/>
</dbReference>